<accession>A0AAE1GF97</accession>
<gene>
    <name evidence="3" type="ORF">Pcinc_005364</name>
    <name evidence="2" type="ORF">Pcinc_006227</name>
</gene>
<feature type="compositionally biased region" description="Basic and acidic residues" evidence="1">
    <location>
        <begin position="10"/>
        <end position="27"/>
    </location>
</feature>
<dbReference type="Proteomes" id="UP001286313">
    <property type="component" value="Unassembled WGS sequence"/>
</dbReference>
<comment type="caution">
    <text evidence="3">The sequence shown here is derived from an EMBL/GenBank/DDBJ whole genome shotgun (WGS) entry which is preliminary data.</text>
</comment>
<protein>
    <submittedName>
        <fullName evidence="3">Uncharacterized protein</fullName>
    </submittedName>
</protein>
<evidence type="ECO:0000256" key="1">
    <source>
        <dbReference type="SAM" id="MobiDB-lite"/>
    </source>
</evidence>
<proteinExistence type="predicted"/>
<organism evidence="3 4">
    <name type="scientific">Petrolisthes cinctipes</name>
    <name type="common">Flat porcelain crab</name>
    <dbReference type="NCBI Taxonomy" id="88211"/>
    <lineage>
        <taxon>Eukaryota</taxon>
        <taxon>Metazoa</taxon>
        <taxon>Ecdysozoa</taxon>
        <taxon>Arthropoda</taxon>
        <taxon>Crustacea</taxon>
        <taxon>Multicrustacea</taxon>
        <taxon>Malacostraca</taxon>
        <taxon>Eumalacostraca</taxon>
        <taxon>Eucarida</taxon>
        <taxon>Decapoda</taxon>
        <taxon>Pleocyemata</taxon>
        <taxon>Anomura</taxon>
        <taxon>Galatheoidea</taxon>
        <taxon>Porcellanidae</taxon>
        <taxon>Petrolisthes</taxon>
    </lineage>
</organism>
<evidence type="ECO:0000313" key="4">
    <source>
        <dbReference type="Proteomes" id="UP001286313"/>
    </source>
</evidence>
<name>A0AAE1GF97_PETCI</name>
<keyword evidence="4" id="KW-1185">Reference proteome</keyword>
<evidence type="ECO:0000313" key="2">
    <source>
        <dbReference type="EMBL" id="KAK3889803.1"/>
    </source>
</evidence>
<reference evidence="3" key="1">
    <citation type="submission" date="2023-10" db="EMBL/GenBank/DDBJ databases">
        <title>Genome assemblies of two species of porcelain crab, Petrolisthes cinctipes and Petrolisthes manimaculis (Anomura: Porcellanidae).</title>
        <authorList>
            <person name="Angst P."/>
        </authorList>
    </citation>
    <scope>NUCLEOTIDE SEQUENCE</scope>
    <source>
        <strain evidence="3">PB745_01</strain>
        <tissue evidence="3">Gill</tissue>
    </source>
</reference>
<sequence length="210" mass="23123">MSGRGRPPKRKLDEQQGERKGSKEARLESITVEVREAATLTLTTLTPQHYTHLNNTDEGEVEEVEVDKRWSKDDTRLNTSSHHLPDPDRQQTQTYHFTTSEIPLKTTTTTTKAVIPTPAAVATPSSPAPADSVANISLESIKVEMVEAGQDTLSQPLRCCVFGCDARTASIDPNTNPNPTNTNTNPNVIFYALPNSLGEREAWQASLDIR</sequence>
<dbReference type="AlphaFoldDB" id="A0AAE1GF97"/>
<evidence type="ECO:0000313" key="3">
    <source>
        <dbReference type="EMBL" id="KAK3890701.1"/>
    </source>
</evidence>
<feature type="region of interest" description="Disordered" evidence="1">
    <location>
        <begin position="68"/>
        <end position="90"/>
    </location>
</feature>
<dbReference type="EMBL" id="JAWQEG010000463">
    <property type="protein sequence ID" value="KAK3889803.1"/>
    <property type="molecule type" value="Genomic_DNA"/>
</dbReference>
<dbReference type="EMBL" id="JAWQEG010000398">
    <property type="protein sequence ID" value="KAK3890701.1"/>
    <property type="molecule type" value="Genomic_DNA"/>
</dbReference>
<feature type="region of interest" description="Disordered" evidence="1">
    <location>
        <begin position="1"/>
        <end position="29"/>
    </location>
</feature>